<sequence length="149" mass="17018">MLASALRRSAAEGHGVSSAASAITTIPSIERAGAYLRFSTLRIHPHHEPNFRARPVGWKAWNSRQYCDPYAPYPLTSPVRHVDRPFAGVWFGMGHFAMKNFFGPLHWKLWARLSFLGVVGWVYSLSSYALRMHRNGWQWKNRGAVFSME</sequence>
<accession>A0AAW0EXY5</accession>
<protein>
    <submittedName>
        <fullName evidence="2">Uncharacterized protein</fullName>
    </submittedName>
</protein>
<keyword evidence="1" id="KW-0472">Membrane</keyword>
<reference evidence="2 3" key="1">
    <citation type="journal article" date="2021" name="MBio">
        <title>A New Model Trypanosomatid, Novymonas esmeraldas: Genomic Perception of Its 'Candidatus Pandoraea novymonadis' Endosymbiont.</title>
        <authorList>
            <person name="Zakharova A."/>
            <person name="Saura A."/>
            <person name="Butenko A."/>
            <person name="Podesvova L."/>
            <person name="Warmusova S."/>
            <person name="Kostygov A.Y."/>
            <person name="Nenarokova A."/>
            <person name="Lukes J."/>
            <person name="Opperdoes F.R."/>
            <person name="Yurchenko V."/>
        </authorList>
    </citation>
    <scope>NUCLEOTIDE SEQUENCE [LARGE SCALE GENOMIC DNA]</scope>
    <source>
        <strain evidence="2 3">E262AT.01</strain>
    </source>
</reference>
<feature type="transmembrane region" description="Helical" evidence="1">
    <location>
        <begin position="109"/>
        <end position="130"/>
    </location>
</feature>
<keyword evidence="1" id="KW-1133">Transmembrane helix</keyword>
<evidence type="ECO:0000313" key="2">
    <source>
        <dbReference type="EMBL" id="KAK7198381.1"/>
    </source>
</evidence>
<dbReference type="EMBL" id="JAECZO010000147">
    <property type="protein sequence ID" value="KAK7198381.1"/>
    <property type="molecule type" value="Genomic_DNA"/>
</dbReference>
<dbReference type="AlphaFoldDB" id="A0AAW0EXY5"/>
<name>A0AAW0EXY5_9TRYP</name>
<comment type="caution">
    <text evidence="2">The sequence shown here is derived from an EMBL/GenBank/DDBJ whole genome shotgun (WGS) entry which is preliminary data.</text>
</comment>
<keyword evidence="1" id="KW-0812">Transmembrane</keyword>
<evidence type="ECO:0000256" key="1">
    <source>
        <dbReference type="SAM" id="Phobius"/>
    </source>
</evidence>
<gene>
    <name evidence="2" type="ORF">NESM_000797500</name>
</gene>
<dbReference type="Proteomes" id="UP001430356">
    <property type="component" value="Unassembled WGS sequence"/>
</dbReference>
<evidence type="ECO:0000313" key="3">
    <source>
        <dbReference type="Proteomes" id="UP001430356"/>
    </source>
</evidence>
<proteinExistence type="predicted"/>
<organism evidence="2 3">
    <name type="scientific">Novymonas esmeraldas</name>
    <dbReference type="NCBI Taxonomy" id="1808958"/>
    <lineage>
        <taxon>Eukaryota</taxon>
        <taxon>Discoba</taxon>
        <taxon>Euglenozoa</taxon>
        <taxon>Kinetoplastea</taxon>
        <taxon>Metakinetoplastina</taxon>
        <taxon>Trypanosomatida</taxon>
        <taxon>Trypanosomatidae</taxon>
        <taxon>Novymonas</taxon>
    </lineage>
</organism>
<keyword evidence="3" id="KW-1185">Reference proteome</keyword>